<keyword evidence="2" id="KW-1185">Reference proteome</keyword>
<reference evidence="1 2" key="1">
    <citation type="submission" date="2023-12" db="EMBL/GenBank/DDBJ databases">
        <title>Amycolatopsis sp. V23-08.</title>
        <authorList>
            <person name="Somphong A."/>
        </authorList>
    </citation>
    <scope>NUCLEOTIDE SEQUENCE [LARGE SCALE GENOMIC DNA]</scope>
    <source>
        <strain evidence="1 2">V23-08</strain>
    </source>
</reference>
<comment type="caution">
    <text evidence="1">The sequence shown here is derived from an EMBL/GenBank/DDBJ whole genome shotgun (WGS) entry which is preliminary data.</text>
</comment>
<dbReference type="RefSeq" id="WP_323330049.1">
    <property type="nucleotide sequence ID" value="NZ_JAYFSI010000005.1"/>
</dbReference>
<evidence type="ECO:0000313" key="1">
    <source>
        <dbReference type="EMBL" id="MEA5362519.1"/>
    </source>
</evidence>
<accession>A0ABU5R9Q2</accession>
<name>A0ABU5R9Q2_9PSEU</name>
<evidence type="ECO:0000313" key="2">
    <source>
        <dbReference type="Proteomes" id="UP001304298"/>
    </source>
</evidence>
<sequence>MESTRSIGTEDAAQGGYWSHFAQGDRVLVFGAPDPATGRRRVRRGTVLSPPSPGVITIDFGNGEHGELSAADGVQVSHAAGACRCVVALS</sequence>
<proteinExistence type="predicted"/>
<organism evidence="1 2">
    <name type="scientific">Amycolatopsis heterodermiae</name>
    <dbReference type="NCBI Taxonomy" id="3110235"/>
    <lineage>
        <taxon>Bacteria</taxon>
        <taxon>Bacillati</taxon>
        <taxon>Actinomycetota</taxon>
        <taxon>Actinomycetes</taxon>
        <taxon>Pseudonocardiales</taxon>
        <taxon>Pseudonocardiaceae</taxon>
        <taxon>Amycolatopsis</taxon>
    </lineage>
</organism>
<protein>
    <submittedName>
        <fullName evidence="1">Uncharacterized protein</fullName>
    </submittedName>
</protein>
<dbReference type="Proteomes" id="UP001304298">
    <property type="component" value="Unassembled WGS sequence"/>
</dbReference>
<gene>
    <name evidence="1" type="ORF">VA596_23485</name>
</gene>
<dbReference type="EMBL" id="JAYFSI010000005">
    <property type="protein sequence ID" value="MEA5362519.1"/>
    <property type="molecule type" value="Genomic_DNA"/>
</dbReference>